<evidence type="ECO:0000256" key="9">
    <source>
        <dbReference type="SAM" id="SignalP"/>
    </source>
</evidence>
<evidence type="ECO:0000256" key="5">
    <source>
        <dbReference type="ARBA" id="ARBA00022729"/>
    </source>
</evidence>
<keyword evidence="4 8" id="KW-0812">Transmembrane</keyword>
<dbReference type="PROSITE" id="PS51257">
    <property type="entry name" value="PROKAR_LIPOPROTEIN"/>
    <property type="match status" value="1"/>
</dbReference>
<gene>
    <name evidence="11" type="ORF">SAMN06265348_11230</name>
</gene>
<sequence length="1169" mass="129126">MKKKGLFNAGVCIRFSTKKLLIMLNWIFVLSFACCLQAAAAGYAQVRKVDLEFRHLKLKDALTTLENKGQLRLLYSEEDLPADKVIDLVNSNILIADALDMLLKDTGLKFQLLEDGLVVIRPTTAAADVIVKGTVTDARGQALPGVSVKLKNTPIAISTDAAGKFSLKVPENGTLVFSFMGFVTQEVAVGGQSVINVKLMENSQALSEIVVVGYGTQKKAVVSGAVTAVKGSELAKTPTANLSNSLAGRLPGVTAVQTSGEPGYDGSTIRIRGVNSLGNNNALIVIDGVPNRAGGLERINPNDVESVSVLKDASAAIYGSRAANGVILITTKQGKSGKPQLTYEFSYGLQQPTRTPKMSSSSQYAEILNELKIFGADLPTSQWNAAWQAFNTTGSYTRPDNGSLLSPAYRPDELQKFKDGSDPLRYPNTDWFGTTLKTWSPQQRHNVQINGGAENIRYLISLGYLDQDGYYEKSATGYQQYDLRLNLETNLSKYVTASLGITGREEMRNYPTVAAADIFRMLVRGKPTEPEVWPNGLPGPDIEYGFNPYVITTDLTGYNRDRRDYFQSTGKIEIRVPGVEGLKLTGTAAIDKFSGRQKNWQTPWTLYYWDKKSFEPDGVTPVLTGSVRSQRTDASLSETAGDQLAVNLMGMLNYDKKIGEHSLALMAGVTREKVDNDAFAAARRYFLSTALQELLAGSDKEQTITNPASDPYSLFRRARLSYFGRVGYNYKEKYLAEFLWRADGSYIFPEDKRFGFFPGLSAGWRISEEQFFKEGVPFVDNLKLRASWGQMGAEAYFGDALAEYQYLSTIGFGNYVTNNQQTQTLHENRVPNLSFGWEVANNANVGLDAAFLGNRLNLEFDYFYNKRTKILISRANSVPGSSGITDKLPPVNLGKVNNKGFEFKLGFNDKIGELSYNVSVNGGYAKNKIIFWDETPGAPEWQRSTGMPTGTGLVYQYAGVFKDQAEIDANMVNYSAFTGKLLPGDMKFVDVNGDGKINGDDQVRLDRTSTPTFTGGFNLSLQYRNFDFSALIQGATGGVQSVGLTESGDIGNFLEWSYRNRWTIDRPSSEYPRLSNRGQTYFTDLNIAGNNTYWIRNNNYVRVKNVELGYTFPGEICKKIGLSALRVYVNGLNLFTFDKIKIWDPESTNSSAQYYPQARVINSGIKATF</sequence>
<dbReference type="InterPro" id="IPR008969">
    <property type="entry name" value="CarboxyPept-like_regulatory"/>
</dbReference>
<evidence type="ECO:0000256" key="7">
    <source>
        <dbReference type="ARBA" id="ARBA00023237"/>
    </source>
</evidence>
<accession>A0A521FG82</accession>
<keyword evidence="3 8" id="KW-1134">Transmembrane beta strand</keyword>
<dbReference type="Gene3D" id="2.60.40.1120">
    <property type="entry name" value="Carboxypeptidase-like, regulatory domain"/>
    <property type="match status" value="1"/>
</dbReference>
<dbReference type="NCBIfam" id="TIGR04056">
    <property type="entry name" value="OMP_RagA_SusC"/>
    <property type="match status" value="1"/>
</dbReference>
<evidence type="ECO:0000259" key="10">
    <source>
        <dbReference type="SMART" id="SM00965"/>
    </source>
</evidence>
<comment type="similarity">
    <text evidence="8">Belongs to the TonB-dependent receptor family.</text>
</comment>
<dbReference type="InterPro" id="IPR023996">
    <property type="entry name" value="TonB-dep_OMP_SusC/RagA"/>
</dbReference>
<dbReference type="GO" id="GO:0009279">
    <property type="term" value="C:cell outer membrane"/>
    <property type="evidence" value="ECO:0007669"/>
    <property type="project" value="UniProtKB-SubCell"/>
</dbReference>
<evidence type="ECO:0000256" key="2">
    <source>
        <dbReference type="ARBA" id="ARBA00022448"/>
    </source>
</evidence>
<dbReference type="InterPro" id="IPR036942">
    <property type="entry name" value="Beta-barrel_TonB_sf"/>
</dbReference>
<dbReference type="Gene3D" id="2.40.170.20">
    <property type="entry name" value="TonB-dependent receptor, beta-barrel domain"/>
    <property type="match status" value="1"/>
</dbReference>
<dbReference type="Proteomes" id="UP000320300">
    <property type="component" value="Unassembled WGS sequence"/>
</dbReference>
<dbReference type="Pfam" id="PF07715">
    <property type="entry name" value="Plug"/>
    <property type="match status" value="1"/>
</dbReference>
<dbReference type="InterPro" id="IPR011662">
    <property type="entry name" value="Secretin/TonB_short_N"/>
</dbReference>
<evidence type="ECO:0000313" key="12">
    <source>
        <dbReference type="Proteomes" id="UP000320300"/>
    </source>
</evidence>
<dbReference type="InterPro" id="IPR023997">
    <property type="entry name" value="TonB-dep_OMP_SusC/RagA_CS"/>
</dbReference>
<dbReference type="SUPFAM" id="SSF56935">
    <property type="entry name" value="Porins"/>
    <property type="match status" value="1"/>
</dbReference>
<evidence type="ECO:0000256" key="8">
    <source>
        <dbReference type="PROSITE-ProRule" id="PRU01360"/>
    </source>
</evidence>
<comment type="subcellular location">
    <subcellularLocation>
        <location evidence="1 8">Cell outer membrane</location>
        <topology evidence="1 8">Multi-pass membrane protein</topology>
    </subcellularLocation>
</comment>
<feature type="domain" description="Secretin/TonB short N-terminal" evidence="10">
    <location>
        <begin position="71"/>
        <end position="123"/>
    </location>
</feature>
<dbReference type="GO" id="GO:0015344">
    <property type="term" value="F:siderophore uptake transmembrane transporter activity"/>
    <property type="evidence" value="ECO:0007669"/>
    <property type="project" value="TreeGrafter"/>
</dbReference>
<dbReference type="NCBIfam" id="TIGR04057">
    <property type="entry name" value="SusC_RagA_signa"/>
    <property type="match status" value="1"/>
</dbReference>
<feature type="signal peptide" evidence="9">
    <location>
        <begin position="1"/>
        <end position="40"/>
    </location>
</feature>
<dbReference type="AlphaFoldDB" id="A0A521FG82"/>
<feature type="chain" id="PRO_5022136287" evidence="9">
    <location>
        <begin position="41"/>
        <end position="1169"/>
    </location>
</feature>
<evidence type="ECO:0000256" key="1">
    <source>
        <dbReference type="ARBA" id="ARBA00004571"/>
    </source>
</evidence>
<organism evidence="11 12">
    <name type="scientific">Pedobacter westerhofensis</name>
    <dbReference type="NCBI Taxonomy" id="425512"/>
    <lineage>
        <taxon>Bacteria</taxon>
        <taxon>Pseudomonadati</taxon>
        <taxon>Bacteroidota</taxon>
        <taxon>Sphingobacteriia</taxon>
        <taxon>Sphingobacteriales</taxon>
        <taxon>Sphingobacteriaceae</taxon>
        <taxon>Pedobacter</taxon>
    </lineage>
</organism>
<dbReference type="SUPFAM" id="SSF49464">
    <property type="entry name" value="Carboxypeptidase regulatory domain-like"/>
    <property type="match status" value="1"/>
</dbReference>
<keyword evidence="12" id="KW-1185">Reference proteome</keyword>
<dbReference type="GO" id="GO:0044718">
    <property type="term" value="P:siderophore transmembrane transport"/>
    <property type="evidence" value="ECO:0007669"/>
    <property type="project" value="TreeGrafter"/>
</dbReference>
<keyword evidence="2 8" id="KW-0813">Transport</keyword>
<evidence type="ECO:0000313" key="11">
    <source>
        <dbReference type="EMBL" id="SMO95196.1"/>
    </source>
</evidence>
<evidence type="ECO:0000256" key="6">
    <source>
        <dbReference type="ARBA" id="ARBA00023136"/>
    </source>
</evidence>
<dbReference type="InterPro" id="IPR039426">
    <property type="entry name" value="TonB-dep_rcpt-like"/>
</dbReference>
<dbReference type="Gene3D" id="3.55.50.30">
    <property type="match status" value="1"/>
</dbReference>
<protein>
    <submittedName>
        <fullName evidence="11">TonB-linked outer membrane protein, SusC/RagA family</fullName>
    </submittedName>
</protein>
<keyword evidence="7 8" id="KW-0998">Cell outer membrane</keyword>
<dbReference type="PROSITE" id="PS52016">
    <property type="entry name" value="TONB_DEPENDENT_REC_3"/>
    <property type="match status" value="1"/>
</dbReference>
<dbReference type="InterPro" id="IPR012910">
    <property type="entry name" value="Plug_dom"/>
</dbReference>
<dbReference type="FunFam" id="2.170.130.10:FF:000003">
    <property type="entry name" value="SusC/RagA family TonB-linked outer membrane protein"/>
    <property type="match status" value="1"/>
</dbReference>
<reference evidence="11 12" key="1">
    <citation type="submission" date="2017-05" db="EMBL/GenBank/DDBJ databases">
        <authorList>
            <person name="Varghese N."/>
            <person name="Submissions S."/>
        </authorList>
    </citation>
    <scope>NUCLEOTIDE SEQUENCE [LARGE SCALE GENOMIC DNA]</scope>
    <source>
        <strain evidence="11 12">DSM 19036</strain>
    </source>
</reference>
<proteinExistence type="inferred from homology"/>
<dbReference type="EMBL" id="FXTN01000012">
    <property type="protein sequence ID" value="SMO95196.1"/>
    <property type="molecule type" value="Genomic_DNA"/>
</dbReference>
<keyword evidence="5 9" id="KW-0732">Signal</keyword>
<dbReference type="Gene3D" id="2.170.130.10">
    <property type="entry name" value="TonB-dependent receptor, plug domain"/>
    <property type="match status" value="1"/>
</dbReference>
<keyword evidence="6 8" id="KW-0472">Membrane</keyword>
<dbReference type="PANTHER" id="PTHR30069">
    <property type="entry name" value="TONB-DEPENDENT OUTER MEMBRANE RECEPTOR"/>
    <property type="match status" value="1"/>
</dbReference>
<dbReference type="InterPro" id="IPR037066">
    <property type="entry name" value="Plug_dom_sf"/>
</dbReference>
<evidence type="ECO:0000256" key="3">
    <source>
        <dbReference type="ARBA" id="ARBA00022452"/>
    </source>
</evidence>
<dbReference type="PANTHER" id="PTHR30069:SF29">
    <property type="entry name" value="HEMOGLOBIN AND HEMOGLOBIN-HAPTOGLOBIN-BINDING PROTEIN 1-RELATED"/>
    <property type="match status" value="1"/>
</dbReference>
<dbReference type="SMART" id="SM00965">
    <property type="entry name" value="STN"/>
    <property type="match status" value="1"/>
</dbReference>
<dbReference type="Pfam" id="PF13715">
    <property type="entry name" value="CarbopepD_reg_2"/>
    <property type="match status" value="1"/>
</dbReference>
<evidence type="ECO:0000256" key="4">
    <source>
        <dbReference type="ARBA" id="ARBA00022692"/>
    </source>
</evidence>
<name>A0A521FG82_9SPHI</name>